<reference evidence="2" key="2">
    <citation type="submission" date="2011-02" db="EMBL/GenBank/DDBJ databases">
        <authorList>
            <person name="MacLean D."/>
        </authorList>
    </citation>
    <scope>NUCLEOTIDE SEQUENCE</scope>
</reference>
<name>F0WBT7_9STRA</name>
<evidence type="ECO:0000256" key="1">
    <source>
        <dbReference type="SAM" id="Phobius"/>
    </source>
</evidence>
<evidence type="ECO:0000313" key="2">
    <source>
        <dbReference type="EMBL" id="CCA18614.1"/>
    </source>
</evidence>
<feature type="transmembrane region" description="Helical" evidence="1">
    <location>
        <begin position="31"/>
        <end position="50"/>
    </location>
</feature>
<keyword evidence="1" id="KW-1133">Transmembrane helix</keyword>
<sequence length="120" mass="13992">MDQMGYLTVYWIRERLYEKCCNFLDFNRLSFIFSVLLVLQTVASSWLFTIDNIKIGGGSHEDQQVAYSEACADSMFTFVRRVRASNKAHPHEARSSTIPKLRAILYAEKQRQRTSKNGYR</sequence>
<reference evidence="2" key="1">
    <citation type="journal article" date="2011" name="PLoS Biol.">
        <title>Gene gain and loss during evolution of obligate parasitism in the white rust pathogen of Arabidopsis thaliana.</title>
        <authorList>
            <person name="Kemen E."/>
            <person name="Gardiner A."/>
            <person name="Schultz-Larsen T."/>
            <person name="Kemen A.C."/>
            <person name="Balmuth A.L."/>
            <person name="Robert-Seilaniantz A."/>
            <person name="Bailey K."/>
            <person name="Holub E."/>
            <person name="Studholme D.J."/>
            <person name="Maclean D."/>
            <person name="Jones J.D."/>
        </authorList>
    </citation>
    <scope>NUCLEOTIDE SEQUENCE</scope>
</reference>
<keyword evidence="1" id="KW-0472">Membrane</keyword>
<accession>F0WBT7</accession>
<dbReference type="AlphaFoldDB" id="F0WBT7"/>
<dbReference type="EMBL" id="FR824142">
    <property type="protein sequence ID" value="CCA20570.1"/>
    <property type="molecule type" value="Genomic_DNA"/>
</dbReference>
<gene>
    <name evidence="2" type="primary">AlNc14C53G4128</name>
    <name evidence="3" type="synonym">AlNc14C97G5930</name>
    <name evidence="2" type="ORF">ALNC14_047570</name>
    <name evidence="3" type="ORF">ALNC14_067130</name>
</gene>
<evidence type="ECO:0000313" key="3">
    <source>
        <dbReference type="EMBL" id="CCA20570.1"/>
    </source>
</evidence>
<keyword evidence="1" id="KW-0812">Transmembrane</keyword>
<dbReference type="HOGENOM" id="CLU_2054040_0_0_1"/>
<protein>
    <submittedName>
        <fullName evidence="2">AlNc14C53G4128 protein</fullName>
    </submittedName>
    <submittedName>
        <fullName evidence="3">AlNc14C97G5930 protein</fullName>
    </submittedName>
</protein>
<dbReference type="EMBL" id="FR824098">
    <property type="protein sequence ID" value="CCA18614.1"/>
    <property type="molecule type" value="Genomic_DNA"/>
</dbReference>
<organism evidence="2">
    <name type="scientific">Albugo laibachii Nc14</name>
    <dbReference type="NCBI Taxonomy" id="890382"/>
    <lineage>
        <taxon>Eukaryota</taxon>
        <taxon>Sar</taxon>
        <taxon>Stramenopiles</taxon>
        <taxon>Oomycota</taxon>
        <taxon>Peronosporomycetes</taxon>
        <taxon>Albuginales</taxon>
        <taxon>Albuginaceae</taxon>
        <taxon>Albugo</taxon>
    </lineage>
</organism>
<proteinExistence type="predicted"/>